<dbReference type="OrthoDB" id="243269at2"/>
<feature type="domain" description="Transposase IS110-like N-terminal" evidence="2">
    <location>
        <begin position="46"/>
        <end position="204"/>
    </location>
</feature>
<accession>A0A5B9QC47</accession>
<gene>
    <name evidence="4" type="ORF">Pr1d_26570</name>
</gene>
<name>A0A5B9QC47_9BACT</name>
<evidence type="ECO:0000313" key="5">
    <source>
        <dbReference type="Proteomes" id="UP000323917"/>
    </source>
</evidence>
<evidence type="ECO:0000259" key="3">
    <source>
        <dbReference type="Pfam" id="PF02371"/>
    </source>
</evidence>
<dbReference type="Pfam" id="PF01548">
    <property type="entry name" value="DEDD_Tnp_IS110"/>
    <property type="match status" value="1"/>
</dbReference>
<dbReference type="EMBL" id="CP042913">
    <property type="protein sequence ID" value="QEG35359.1"/>
    <property type="molecule type" value="Genomic_DNA"/>
</dbReference>
<dbReference type="PANTHER" id="PTHR33055">
    <property type="entry name" value="TRANSPOSASE FOR INSERTION SEQUENCE ELEMENT IS1111A"/>
    <property type="match status" value="1"/>
</dbReference>
<dbReference type="GO" id="GO:0004803">
    <property type="term" value="F:transposase activity"/>
    <property type="evidence" value="ECO:0007669"/>
    <property type="project" value="InterPro"/>
</dbReference>
<dbReference type="InterPro" id="IPR047650">
    <property type="entry name" value="Transpos_IS110"/>
</dbReference>
<dbReference type="RefSeq" id="WP_148073882.1">
    <property type="nucleotide sequence ID" value="NZ_CP042913.1"/>
</dbReference>
<keyword evidence="5" id="KW-1185">Reference proteome</keyword>
<protein>
    <submittedName>
        <fullName evidence="4">Transposase IS116/IS110/IS902 family protein</fullName>
    </submittedName>
</protein>
<dbReference type="InterPro" id="IPR003346">
    <property type="entry name" value="Transposase_20"/>
</dbReference>
<dbReference type="KEGG" id="bgok:Pr1d_26570"/>
<feature type="region of interest" description="Disordered" evidence="1">
    <location>
        <begin position="1"/>
        <end position="27"/>
    </location>
</feature>
<organism evidence="4 5">
    <name type="scientific">Bythopirellula goksoeyrii</name>
    <dbReference type="NCBI Taxonomy" id="1400387"/>
    <lineage>
        <taxon>Bacteria</taxon>
        <taxon>Pseudomonadati</taxon>
        <taxon>Planctomycetota</taxon>
        <taxon>Planctomycetia</taxon>
        <taxon>Pirellulales</taxon>
        <taxon>Lacipirellulaceae</taxon>
        <taxon>Bythopirellula</taxon>
    </lineage>
</organism>
<dbReference type="GO" id="GO:0006313">
    <property type="term" value="P:DNA transposition"/>
    <property type="evidence" value="ECO:0007669"/>
    <property type="project" value="InterPro"/>
</dbReference>
<dbReference type="Pfam" id="PF02371">
    <property type="entry name" value="Transposase_20"/>
    <property type="match status" value="1"/>
</dbReference>
<feature type="compositionally biased region" description="Basic residues" evidence="1">
    <location>
        <begin position="7"/>
        <end position="17"/>
    </location>
</feature>
<dbReference type="AlphaFoldDB" id="A0A5B9QC47"/>
<dbReference type="InterPro" id="IPR002525">
    <property type="entry name" value="Transp_IS110-like_N"/>
</dbReference>
<dbReference type="GO" id="GO:0003677">
    <property type="term" value="F:DNA binding"/>
    <property type="evidence" value="ECO:0007669"/>
    <property type="project" value="InterPro"/>
</dbReference>
<evidence type="ECO:0000256" key="1">
    <source>
        <dbReference type="SAM" id="MobiDB-lite"/>
    </source>
</evidence>
<proteinExistence type="predicted"/>
<evidence type="ECO:0000259" key="2">
    <source>
        <dbReference type="Pfam" id="PF01548"/>
    </source>
</evidence>
<evidence type="ECO:0000313" key="4">
    <source>
        <dbReference type="EMBL" id="QEG35359.1"/>
    </source>
</evidence>
<feature type="domain" description="Transposase IS116/IS110/IS902 C-terminal" evidence="3">
    <location>
        <begin position="313"/>
        <end position="387"/>
    </location>
</feature>
<sequence length="526" mass="59451">MPYSVSTRKRTSRKLNPRKNPSLQKPNGVISPRVQKVGGEKFAIVCIDPAKHRSEWMMADYYGNVLIQPQTLEHQGPFFQAAVARIQQAQAEHDIQDTIVVVERTGNYHLPPKRAFARAGFETRVVHPFATKQYRVPANPGNKTDKTDLHAQHRAAVAGFGLCEYELESPYRELQLRERHRRNLVEKGAGIACQIRDHLHLAMPGFASLFDRLVERQAPLAIASRCDSPAKLLQLGQAGLSKHLRKKNIRHQVRTIDKVLAWAAQAANDPIQDGPLHHAIWTDLYELYQHYHRQIAVLERELAHDLVQTPYIRLLAIPGINVVSAAELAGEMGPMTRYANANAITGRAGLYPSRHQSDQTDHDSGPIIRQANRRLRCVLMRIADNLACHCAYYRGQADMDQTRGVDTRACRVKIAKRFSRLALACVAGDQPMRHPCFRKPDSILEKLREFHYLHQTSLDRVLVDLQTTVEQLPYNTCGHEQQLVAKVLEENTARRKGGVAIGELLPAVLARLELRTTKEHKNGDRS</sequence>
<dbReference type="Proteomes" id="UP000323917">
    <property type="component" value="Chromosome"/>
</dbReference>
<reference evidence="4 5" key="1">
    <citation type="submission" date="2019-08" db="EMBL/GenBank/DDBJ databases">
        <title>Deep-cultivation of Planctomycetes and their phenomic and genomic characterization uncovers novel biology.</title>
        <authorList>
            <person name="Wiegand S."/>
            <person name="Jogler M."/>
            <person name="Boedeker C."/>
            <person name="Pinto D."/>
            <person name="Vollmers J."/>
            <person name="Rivas-Marin E."/>
            <person name="Kohn T."/>
            <person name="Peeters S.H."/>
            <person name="Heuer A."/>
            <person name="Rast P."/>
            <person name="Oberbeckmann S."/>
            <person name="Bunk B."/>
            <person name="Jeske O."/>
            <person name="Meyerdierks A."/>
            <person name="Storesund J.E."/>
            <person name="Kallscheuer N."/>
            <person name="Luecker S."/>
            <person name="Lage O.M."/>
            <person name="Pohl T."/>
            <person name="Merkel B.J."/>
            <person name="Hornburger P."/>
            <person name="Mueller R.-W."/>
            <person name="Bruemmer F."/>
            <person name="Labrenz M."/>
            <person name="Spormann A.M."/>
            <person name="Op den Camp H."/>
            <person name="Overmann J."/>
            <person name="Amann R."/>
            <person name="Jetten M.S.M."/>
            <person name="Mascher T."/>
            <person name="Medema M.H."/>
            <person name="Devos D.P."/>
            <person name="Kaster A.-K."/>
            <person name="Ovreas L."/>
            <person name="Rohde M."/>
            <person name="Galperin M.Y."/>
            <person name="Jogler C."/>
        </authorList>
    </citation>
    <scope>NUCLEOTIDE SEQUENCE [LARGE SCALE GENOMIC DNA]</scope>
    <source>
        <strain evidence="4 5">Pr1d</strain>
    </source>
</reference>